<dbReference type="InterPro" id="IPR011057">
    <property type="entry name" value="Mss4-like_sf"/>
</dbReference>
<dbReference type="PANTHER" id="PTHR33337">
    <property type="entry name" value="GFA DOMAIN-CONTAINING PROTEIN"/>
    <property type="match status" value="1"/>
</dbReference>
<evidence type="ECO:0000256" key="2">
    <source>
        <dbReference type="ARBA" id="ARBA00022723"/>
    </source>
</evidence>
<feature type="domain" description="CENP-V/GFA" evidence="6">
    <location>
        <begin position="50"/>
        <end position="161"/>
    </location>
</feature>
<name>A0A9P8Y7C0_9PEZI</name>
<dbReference type="GO" id="GO:0046872">
    <property type="term" value="F:metal ion binding"/>
    <property type="evidence" value="ECO:0007669"/>
    <property type="project" value="UniProtKB-KW"/>
</dbReference>
<dbReference type="InterPro" id="IPR006913">
    <property type="entry name" value="CENP-V/GFA"/>
</dbReference>
<dbReference type="GeneID" id="70179366"/>
<dbReference type="SUPFAM" id="SSF51316">
    <property type="entry name" value="Mss4-like"/>
    <property type="match status" value="1"/>
</dbReference>
<dbReference type="PROSITE" id="PS51891">
    <property type="entry name" value="CENP_V_GFA"/>
    <property type="match status" value="1"/>
</dbReference>
<dbReference type="GO" id="GO:0016846">
    <property type="term" value="F:carbon-sulfur lyase activity"/>
    <property type="evidence" value="ECO:0007669"/>
    <property type="project" value="InterPro"/>
</dbReference>
<keyword evidence="3" id="KW-0862">Zinc</keyword>
<evidence type="ECO:0000256" key="3">
    <source>
        <dbReference type="ARBA" id="ARBA00022833"/>
    </source>
</evidence>
<feature type="region of interest" description="Disordered" evidence="5">
    <location>
        <begin position="1"/>
        <end position="39"/>
    </location>
</feature>
<dbReference type="Pfam" id="PF04828">
    <property type="entry name" value="GFA"/>
    <property type="match status" value="1"/>
</dbReference>
<keyword evidence="2" id="KW-0479">Metal-binding</keyword>
<evidence type="ECO:0000256" key="4">
    <source>
        <dbReference type="ARBA" id="ARBA00023239"/>
    </source>
</evidence>
<accession>A0A9P8Y7C0</accession>
<evidence type="ECO:0000313" key="8">
    <source>
        <dbReference type="Proteomes" id="UP000756346"/>
    </source>
</evidence>
<dbReference type="AlphaFoldDB" id="A0A9P8Y7C0"/>
<comment type="caution">
    <text evidence="7">The sequence shown here is derived from an EMBL/GenBank/DDBJ whole genome shotgun (WGS) entry which is preliminary data.</text>
</comment>
<dbReference type="PANTHER" id="PTHR33337:SF40">
    <property type="entry name" value="CENP-V_GFA DOMAIN-CONTAINING PROTEIN-RELATED"/>
    <property type="match status" value="1"/>
</dbReference>
<evidence type="ECO:0000313" key="7">
    <source>
        <dbReference type="EMBL" id="KAH7033510.1"/>
    </source>
</evidence>
<feature type="compositionally biased region" description="Basic and acidic residues" evidence="5">
    <location>
        <begin position="1"/>
        <end position="17"/>
    </location>
</feature>
<proteinExistence type="inferred from homology"/>
<gene>
    <name evidence="7" type="ORF">B0I36DRAFT_241092</name>
</gene>
<sequence length="211" mass="24669">MAKKQEQQQQQPKDHLAMSRTPEANENNDDWREKPPYRTTEKNDHFDKIWTAKCSCERVKYWLSRERPLASKYCHCRDCQSLHGAPFQWAAVFHKEDLHFEKGAEGLAFYNTADKQTHHKLPCKVSCAYCHTPIMDEGRNMVLMFPGIIKVDNPDHKKFFEPQCHIFYKQRIVDISDGKPKWTGLDEDSDLMEDVEPEDIEAVVGRDKVDG</sequence>
<dbReference type="Gene3D" id="3.90.1590.10">
    <property type="entry name" value="glutathione-dependent formaldehyde- activating enzyme (gfa)"/>
    <property type="match status" value="1"/>
</dbReference>
<evidence type="ECO:0000259" key="6">
    <source>
        <dbReference type="PROSITE" id="PS51891"/>
    </source>
</evidence>
<keyword evidence="8" id="KW-1185">Reference proteome</keyword>
<organism evidence="7 8">
    <name type="scientific">Microdochium trichocladiopsis</name>
    <dbReference type="NCBI Taxonomy" id="1682393"/>
    <lineage>
        <taxon>Eukaryota</taxon>
        <taxon>Fungi</taxon>
        <taxon>Dikarya</taxon>
        <taxon>Ascomycota</taxon>
        <taxon>Pezizomycotina</taxon>
        <taxon>Sordariomycetes</taxon>
        <taxon>Xylariomycetidae</taxon>
        <taxon>Xylariales</taxon>
        <taxon>Microdochiaceae</taxon>
        <taxon>Microdochium</taxon>
    </lineage>
</organism>
<dbReference type="EMBL" id="JAGTJQ010000004">
    <property type="protein sequence ID" value="KAH7033510.1"/>
    <property type="molecule type" value="Genomic_DNA"/>
</dbReference>
<keyword evidence="4" id="KW-0456">Lyase</keyword>
<evidence type="ECO:0000256" key="1">
    <source>
        <dbReference type="ARBA" id="ARBA00005495"/>
    </source>
</evidence>
<dbReference type="OrthoDB" id="9970124at2759"/>
<protein>
    <submittedName>
        <fullName evidence="7">Mss4-like protein</fullName>
    </submittedName>
</protein>
<evidence type="ECO:0000256" key="5">
    <source>
        <dbReference type="SAM" id="MobiDB-lite"/>
    </source>
</evidence>
<reference evidence="7" key="1">
    <citation type="journal article" date="2021" name="Nat. Commun.">
        <title>Genetic determinants of endophytism in the Arabidopsis root mycobiome.</title>
        <authorList>
            <person name="Mesny F."/>
            <person name="Miyauchi S."/>
            <person name="Thiergart T."/>
            <person name="Pickel B."/>
            <person name="Atanasova L."/>
            <person name="Karlsson M."/>
            <person name="Huettel B."/>
            <person name="Barry K.W."/>
            <person name="Haridas S."/>
            <person name="Chen C."/>
            <person name="Bauer D."/>
            <person name="Andreopoulos W."/>
            <person name="Pangilinan J."/>
            <person name="LaButti K."/>
            <person name="Riley R."/>
            <person name="Lipzen A."/>
            <person name="Clum A."/>
            <person name="Drula E."/>
            <person name="Henrissat B."/>
            <person name="Kohler A."/>
            <person name="Grigoriev I.V."/>
            <person name="Martin F.M."/>
            <person name="Hacquard S."/>
        </authorList>
    </citation>
    <scope>NUCLEOTIDE SEQUENCE</scope>
    <source>
        <strain evidence="7">MPI-CAGE-CH-0230</strain>
    </source>
</reference>
<feature type="compositionally biased region" description="Basic and acidic residues" evidence="5">
    <location>
        <begin position="29"/>
        <end position="39"/>
    </location>
</feature>
<comment type="similarity">
    <text evidence="1">Belongs to the Gfa family.</text>
</comment>
<dbReference type="RefSeq" id="XP_046014342.1">
    <property type="nucleotide sequence ID" value="XM_046149820.1"/>
</dbReference>
<dbReference type="Proteomes" id="UP000756346">
    <property type="component" value="Unassembled WGS sequence"/>
</dbReference>